<reference evidence="3" key="1">
    <citation type="journal article" date="2017" name="Genome Biol.">
        <title>Comparative genomics reveals high biological diversity and specific adaptations in the industrially and medically important fungal genus Aspergillus.</title>
        <authorList>
            <person name="de Vries R.P."/>
            <person name="Riley R."/>
            <person name="Wiebenga A."/>
            <person name="Aguilar-Osorio G."/>
            <person name="Amillis S."/>
            <person name="Uchima C.A."/>
            <person name="Anderluh G."/>
            <person name="Asadollahi M."/>
            <person name="Askin M."/>
            <person name="Barry K."/>
            <person name="Battaglia E."/>
            <person name="Bayram O."/>
            <person name="Benocci T."/>
            <person name="Braus-Stromeyer S.A."/>
            <person name="Caldana C."/>
            <person name="Canovas D."/>
            <person name="Cerqueira G.C."/>
            <person name="Chen F."/>
            <person name="Chen W."/>
            <person name="Choi C."/>
            <person name="Clum A."/>
            <person name="Dos Santos R.A."/>
            <person name="Damasio A.R."/>
            <person name="Diallinas G."/>
            <person name="Emri T."/>
            <person name="Fekete E."/>
            <person name="Flipphi M."/>
            <person name="Freyberg S."/>
            <person name="Gallo A."/>
            <person name="Gournas C."/>
            <person name="Habgood R."/>
            <person name="Hainaut M."/>
            <person name="Harispe M.L."/>
            <person name="Henrissat B."/>
            <person name="Hilden K.S."/>
            <person name="Hope R."/>
            <person name="Hossain A."/>
            <person name="Karabika E."/>
            <person name="Karaffa L."/>
            <person name="Karanyi Z."/>
            <person name="Krasevec N."/>
            <person name="Kuo A."/>
            <person name="Kusch H."/>
            <person name="LaButti K."/>
            <person name="Lagendijk E.L."/>
            <person name="Lapidus A."/>
            <person name="Levasseur A."/>
            <person name="Lindquist E."/>
            <person name="Lipzen A."/>
            <person name="Logrieco A.F."/>
            <person name="MacCabe A."/>
            <person name="Maekelae M.R."/>
            <person name="Malavazi I."/>
            <person name="Melin P."/>
            <person name="Meyer V."/>
            <person name="Mielnichuk N."/>
            <person name="Miskei M."/>
            <person name="Molnar A.P."/>
            <person name="Mule G."/>
            <person name="Ngan C.Y."/>
            <person name="Orejas M."/>
            <person name="Orosz E."/>
            <person name="Ouedraogo J.P."/>
            <person name="Overkamp K.M."/>
            <person name="Park H.-S."/>
            <person name="Perrone G."/>
            <person name="Piumi F."/>
            <person name="Punt P.J."/>
            <person name="Ram A.F."/>
            <person name="Ramon A."/>
            <person name="Rauscher S."/>
            <person name="Record E."/>
            <person name="Riano-Pachon D.M."/>
            <person name="Robert V."/>
            <person name="Roehrig J."/>
            <person name="Ruller R."/>
            <person name="Salamov A."/>
            <person name="Salih N.S."/>
            <person name="Samson R.A."/>
            <person name="Sandor E."/>
            <person name="Sanguinetti M."/>
            <person name="Schuetze T."/>
            <person name="Sepcic K."/>
            <person name="Shelest E."/>
            <person name="Sherlock G."/>
            <person name="Sophianopoulou V."/>
            <person name="Squina F.M."/>
            <person name="Sun H."/>
            <person name="Susca A."/>
            <person name="Todd R.B."/>
            <person name="Tsang A."/>
            <person name="Unkles S.E."/>
            <person name="van de Wiele N."/>
            <person name="van Rossen-Uffink D."/>
            <person name="Oliveira J.V."/>
            <person name="Vesth T.C."/>
            <person name="Visser J."/>
            <person name="Yu J.-H."/>
            <person name="Zhou M."/>
            <person name="Andersen M.R."/>
            <person name="Archer D.B."/>
            <person name="Baker S.E."/>
            <person name="Benoit I."/>
            <person name="Brakhage A.A."/>
            <person name="Braus G.H."/>
            <person name="Fischer R."/>
            <person name="Frisvad J.C."/>
            <person name="Goldman G.H."/>
            <person name="Houbraken J."/>
            <person name="Oakley B."/>
            <person name="Pocsi I."/>
            <person name="Scazzocchio C."/>
            <person name="Seiboth B."/>
            <person name="vanKuyk P.A."/>
            <person name="Wortman J."/>
            <person name="Dyer P.S."/>
            <person name="Grigoriev I.V."/>
        </authorList>
    </citation>
    <scope>NUCLEOTIDE SEQUENCE [LARGE SCALE GENOMIC DNA]</scope>
    <source>
        <strain evidence="3">CBS 506.65</strain>
    </source>
</reference>
<dbReference type="InterPro" id="IPR037523">
    <property type="entry name" value="VOC_core"/>
</dbReference>
<dbReference type="Proteomes" id="UP000184188">
    <property type="component" value="Unassembled WGS sequence"/>
</dbReference>
<dbReference type="CDD" id="cd07247">
    <property type="entry name" value="SgaA_N_like"/>
    <property type="match status" value="1"/>
</dbReference>
<dbReference type="SUPFAM" id="SSF54593">
    <property type="entry name" value="Glyoxalase/Bleomycin resistance protein/Dihydroxybiphenyl dioxygenase"/>
    <property type="match status" value="1"/>
</dbReference>
<evidence type="ECO:0000313" key="3">
    <source>
        <dbReference type="Proteomes" id="UP000184188"/>
    </source>
</evidence>
<organism evidence="2 3">
    <name type="scientific">Penicilliopsis zonata CBS 506.65</name>
    <dbReference type="NCBI Taxonomy" id="1073090"/>
    <lineage>
        <taxon>Eukaryota</taxon>
        <taxon>Fungi</taxon>
        <taxon>Dikarya</taxon>
        <taxon>Ascomycota</taxon>
        <taxon>Pezizomycotina</taxon>
        <taxon>Eurotiomycetes</taxon>
        <taxon>Eurotiomycetidae</taxon>
        <taxon>Eurotiales</taxon>
        <taxon>Aspergillaceae</taxon>
        <taxon>Penicilliopsis</taxon>
    </lineage>
</organism>
<feature type="domain" description="VOC" evidence="1">
    <location>
        <begin position="9"/>
        <end position="135"/>
    </location>
</feature>
<sequence>MAAAPAIGGLFAVEIPITNLERSQKFYSELFAWEFAGALPKETEGIKTLHFFTDASKSIRGALLLLDEGYSPKSAGKEGWGVYPTFIVGDVGEAIQKAEALGGGVKTPRTEIPNGMGVVGHVVDPDNNVIGLWSLK</sequence>
<dbReference type="InterPro" id="IPR029068">
    <property type="entry name" value="Glyas_Bleomycin-R_OHBP_Dase"/>
</dbReference>
<dbReference type="Pfam" id="PF00903">
    <property type="entry name" value="Glyoxalase"/>
    <property type="match status" value="1"/>
</dbReference>
<dbReference type="AlphaFoldDB" id="A0A1L9SJE0"/>
<protein>
    <recommendedName>
        <fullName evidence="1">VOC domain-containing protein</fullName>
    </recommendedName>
</protein>
<accession>A0A1L9SJE0</accession>
<dbReference type="OrthoDB" id="447346at2759"/>
<keyword evidence="3" id="KW-1185">Reference proteome</keyword>
<dbReference type="InterPro" id="IPR004360">
    <property type="entry name" value="Glyas_Fos-R_dOase_dom"/>
</dbReference>
<dbReference type="Gene3D" id="3.10.180.10">
    <property type="entry name" value="2,3-Dihydroxybiphenyl 1,2-Dioxygenase, domain 1"/>
    <property type="match status" value="1"/>
</dbReference>
<dbReference type="PROSITE" id="PS51819">
    <property type="entry name" value="VOC"/>
    <property type="match status" value="1"/>
</dbReference>
<proteinExistence type="predicted"/>
<dbReference type="InterPro" id="IPR052164">
    <property type="entry name" value="Anthracycline_SecMetBiosynth"/>
</dbReference>
<evidence type="ECO:0000259" key="1">
    <source>
        <dbReference type="PROSITE" id="PS51819"/>
    </source>
</evidence>
<gene>
    <name evidence="2" type="ORF">ASPZODRAFT_25342</name>
</gene>
<evidence type="ECO:0000313" key="2">
    <source>
        <dbReference type="EMBL" id="OJJ47277.1"/>
    </source>
</evidence>
<dbReference type="VEuPathDB" id="FungiDB:ASPZODRAFT_25342"/>
<dbReference type="EMBL" id="KV878341">
    <property type="protein sequence ID" value="OJJ47277.1"/>
    <property type="molecule type" value="Genomic_DNA"/>
</dbReference>
<dbReference type="PANTHER" id="PTHR33993">
    <property type="entry name" value="GLYOXALASE-RELATED"/>
    <property type="match status" value="1"/>
</dbReference>
<name>A0A1L9SJE0_9EURO</name>
<dbReference type="RefSeq" id="XP_022581787.1">
    <property type="nucleotide sequence ID" value="XM_022727997.1"/>
</dbReference>
<dbReference type="GeneID" id="34614461"/>